<dbReference type="PANTHER" id="PTHR42912">
    <property type="entry name" value="METHYLTRANSFERASE"/>
    <property type="match status" value="1"/>
</dbReference>
<dbReference type="GO" id="GO:0008168">
    <property type="term" value="F:methyltransferase activity"/>
    <property type="evidence" value="ECO:0007669"/>
    <property type="project" value="UniProtKB-KW"/>
</dbReference>
<dbReference type="CDD" id="cd02440">
    <property type="entry name" value="AdoMet_MTases"/>
    <property type="match status" value="1"/>
</dbReference>
<sequence>MPEKHQADTVALAYDRWAPIYDMVFGPVFREGRRAATEAAERIGGRMLEVGVGTGLSLSGYRRDNTIFGMDISAPMLWKARGRVNRQRLGHVGGLAVMDAERLAFPDAAFDVVVAQYVVTAVPNPERALDEFLRVVRPGGEIVITTRVGAETGVRGTIERWLMPVTSKLGWRTEFPWRRYADWAAGAPDARLIERRPLPPLGHFSLVRFVKAERGMKQGSPAKHDPSTFKAMRTTAPHPVLSPEGELP</sequence>
<name>A0ABS9WAR6_9PROT</name>
<evidence type="ECO:0000256" key="1">
    <source>
        <dbReference type="SAM" id="MobiDB-lite"/>
    </source>
</evidence>
<dbReference type="RefSeq" id="WP_202910693.1">
    <property type="nucleotide sequence ID" value="NZ_JALBUU010000125.1"/>
</dbReference>
<dbReference type="GO" id="GO:0032259">
    <property type="term" value="P:methylation"/>
    <property type="evidence" value="ECO:0007669"/>
    <property type="project" value="UniProtKB-KW"/>
</dbReference>
<dbReference type="SUPFAM" id="SSF53335">
    <property type="entry name" value="S-adenosyl-L-methionine-dependent methyltransferases"/>
    <property type="match status" value="1"/>
</dbReference>
<feature type="region of interest" description="Disordered" evidence="1">
    <location>
        <begin position="215"/>
        <end position="248"/>
    </location>
</feature>
<keyword evidence="3" id="KW-0489">Methyltransferase</keyword>
<feature type="compositionally biased region" description="Basic and acidic residues" evidence="1">
    <location>
        <begin position="215"/>
        <end position="227"/>
    </location>
</feature>
<evidence type="ECO:0000259" key="2">
    <source>
        <dbReference type="Pfam" id="PF08241"/>
    </source>
</evidence>
<feature type="domain" description="Methyltransferase type 11" evidence="2">
    <location>
        <begin position="48"/>
        <end position="144"/>
    </location>
</feature>
<organism evidence="3 4">
    <name type="scientific">Teichococcus vastitatis</name>
    <dbReference type="NCBI Taxonomy" id="2307076"/>
    <lineage>
        <taxon>Bacteria</taxon>
        <taxon>Pseudomonadati</taxon>
        <taxon>Pseudomonadota</taxon>
        <taxon>Alphaproteobacteria</taxon>
        <taxon>Acetobacterales</taxon>
        <taxon>Roseomonadaceae</taxon>
        <taxon>Roseomonas</taxon>
    </lineage>
</organism>
<dbReference type="InterPro" id="IPR013216">
    <property type="entry name" value="Methyltransf_11"/>
</dbReference>
<dbReference type="PANTHER" id="PTHR42912:SF80">
    <property type="entry name" value="METHYLTRANSFERASE DOMAIN-CONTAINING PROTEIN"/>
    <property type="match status" value="1"/>
</dbReference>
<keyword evidence="4" id="KW-1185">Reference proteome</keyword>
<dbReference type="InterPro" id="IPR029063">
    <property type="entry name" value="SAM-dependent_MTases_sf"/>
</dbReference>
<proteinExistence type="predicted"/>
<evidence type="ECO:0000313" key="4">
    <source>
        <dbReference type="Proteomes" id="UP001201985"/>
    </source>
</evidence>
<accession>A0ABS9WAR6</accession>
<evidence type="ECO:0000313" key="3">
    <source>
        <dbReference type="EMBL" id="MCI0756389.1"/>
    </source>
</evidence>
<protein>
    <submittedName>
        <fullName evidence="3">Class I SAM-dependent methyltransferase</fullName>
    </submittedName>
</protein>
<dbReference type="InterPro" id="IPR050508">
    <property type="entry name" value="Methyltransf_Superfamily"/>
</dbReference>
<keyword evidence="3" id="KW-0808">Transferase</keyword>
<dbReference type="Gene3D" id="3.40.50.150">
    <property type="entry name" value="Vaccinia Virus protein VP39"/>
    <property type="match status" value="1"/>
</dbReference>
<comment type="caution">
    <text evidence="3">The sequence shown here is derived from an EMBL/GenBank/DDBJ whole genome shotgun (WGS) entry which is preliminary data.</text>
</comment>
<dbReference type="EMBL" id="JALBUU010000125">
    <property type="protein sequence ID" value="MCI0756389.1"/>
    <property type="molecule type" value="Genomic_DNA"/>
</dbReference>
<gene>
    <name evidence="3" type="ORF">MON41_22380</name>
</gene>
<reference evidence="3 4" key="1">
    <citation type="submission" date="2022-03" db="EMBL/GenBank/DDBJ databases">
        <title>Complete genome analysis of Roseomonas KG 17.1 : a prolific producer of plant growth promoters.</title>
        <authorList>
            <person name="Saadouli I."/>
            <person name="Najjari A."/>
            <person name="Mosbah A."/>
            <person name="Ouzari H.I."/>
        </authorList>
    </citation>
    <scope>NUCLEOTIDE SEQUENCE [LARGE SCALE GENOMIC DNA]</scope>
    <source>
        <strain evidence="3 4">KG17-1</strain>
    </source>
</reference>
<dbReference type="Pfam" id="PF08241">
    <property type="entry name" value="Methyltransf_11"/>
    <property type="match status" value="1"/>
</dbReference>
<dbReference type="Proteomes" id="UP001201985">
    <property type="component" value="Unassembled WGS sequence"/>
</dbReference>